<dbReference type="SUPFAM" id="SSF47729">
    <property type="entry name" value="IHF-like DNA-binding proteins"/>
    <property type="match status" value="1"/>
</dbReference>
<dbReference type="OrthoDB" id="7873474at2"/>
<dbReference type="InterPro" id="IPR000119">
    <property type="entry name" value="Hist_DNA-bd"/>
</dbReference>
<dbReference type="EMBL" id="FZNM01000004">
    <property type="protein sequence ID" value="SNR44145.1"/>
    <property type="molecule type" value="Genomic_DNA"/>
</dbReference>
<organism evidence="4 6">
    <name type="scientific">Paracoccus sediminis</name>
    <dbReference type="NCBI Taxonomy" id="1214787"/>
    <lineage>
        <taxon>Bacteria</taxon>
        <taxon>Pseudomonadati</taxon>
        <taxon>Pseudomonadota</taxon>
        <taxon>Alphaproteobacteria</taxon>
        <taxon>Rhodobacterales</taxon>
        <taxon>Paracoccaceae</taxon>
        <taxon>Paracoccus</taxon>
    </lineage>
</organism>
<reference evidence="4" key="1">
    <citation type="submission" date="2017-06" db="EMBL/GenBank/DDBJ databases">
        <authorList>
            <person name="Kim H.J."/>
            <person name="Triplett B.A."/>
        </authorList>
    </citation>
    <scope>NUCLEOTIDE SEQUENCE [LARGE SCALE GENOMIC DNA]</scope>
    <source>
        <strain evidence="4">DSM 26170</strain>
    </source>
</reference>
<evidence type="ECO:0000313" key="7">
    <source>
        <dbReference type="Proteomes" id="UP000292859"/>
    </source>
</evidence>
<evidence type="ECO:0000256" key="1">
    <source>
        <dbReference type="ARBA" id="ARBA00010529"/>
    </source>
</evidence>
<protein>
    <submittedName>
        <fullName evidence="4">DNA-binding protein</fullName>
    </submittedName>
</protein>
<accession>A0A238WC44</accession>
<dbReference type="AlphaFoldDB" id="A0A238WC44"/>
<dbReference type="RefSeq" id="WP_089387691.1">
    <property type="nucleotide sequence ID" value="NZ_FZNM01000004.1"/>
</dbReference>
<proteinExistence type="inferred from homology"/>
<dbReference type="Proteomes" id="UP000198409">
    <property type="component" value="Unassembled WGS sequence"/>
</dbReference>
<dbReference type="EMBL" id="SIRL01000004">
    <property type="protein sequence ID" value="TBN50943.1"/>
    <property type="molecule type" value="Genomic_DNA"/>
</dbReference>
<dbReference type="Proteomes" id="UP000292859">
    <property type="component" value="Unassembled WGS sequence"/>
</dbReference>
<dbReference type="Gene3D" id="4.10.520.10">
    <property type="entry name" value="IHF-like DNA-binding proteins"/>
    <property type="match status" value="1"/>
</dbReference>
<dbReference type="GO" id="GO:0030527">
    <property type="term" value="F:structural constituent of chromatin"/>
    <property type="evidence" value="ECO:0007669"/>
    <property type="project" value="InterPro"/>
</dbReference>
<dbReference type="Pfam" id="PF00216">
    <property type="entry name" value="Bac_DNA_binding"/>
    <property type="match status" value="1"/>
</dbReference>
<evidence type="ECO:0000313" key="4">
    <source>
        <dbReference type="EMBL" id="SNR44145.1"/>
    </source>
</evidence>
<keyword evidence="2 4" id="KW-0238">DNA-binding</keyword>
<evidence type="ECO:0000313" key="6">
    <source>
        <dbReference type="Proteomes" id="UP000198409"/>
    </source>
</evidence>
<evidence type="ECO:0000256" key="3">
    <source>
        <dbReference type="SAM" id="MobiDB-lite"/>
    </source>
</evidence>
<feature type="region of interest" description="Disordered" evidence="3">
    <location>
        <begin position="1"/>
        <end position="24"/>
    </location>
</feature>
<sequence>MIKRTDPEGGEPSAARNPQPAHVLQKKDFVDRVVAASGAKKADARPIIEATLAQLGKALSAGETLAVPPLGRARINLEHDQRGGEIITLRLRRRPASIRQSSQPFVGD</sequence>
<keyword evidence="7" id="KW-1185">Reference proteome</keyword>
<reference evidence="6" key="2">
    <citation type="submission" date="2017-06" db="EMBL/GenBank/DDBJ databases">
        <authorList>
            <person name="Varghese N."/>
            <person name="Submissions S."/>
        </authorList>
    </citation>
    <scope>NUCLEOTIDE SEQUENCE [LARGE SCALE GENOMIC DNA]</scope>
    <source>
        <strain evidence="6">DSM 26170</strain>
    </source>
</reference>
<reference evidence="5 7" key="3">
    <citation type="submission" date="2019-02" db="EMBL/GenBank/DDBJ databases">
        <authorList>
            <person name="Zhang G."/>
        </authorList>
    </citation>
    <scope>NUCLEOTIDE SEQUENCE [LARGE SCALE GENOMIC DNA]</scope>
    <source>
        <strain evidence="5 7">CMB17</strain>
    </source>
</reference>
<dbReference type="InterPro" id="IPR010992">
    <property type="entry name" value="IHF-like_DNA-bd_dom_sf"/>
</dbReference>
<evidence type="ECO:0000313" key="5">
    <source>
        <dbReference type="EMBL" id="TBN50943.1"/>
    </source>
</evidence>
<evidence type="ECO:0000256" key="2">
    <source>
        <dbReference type="ARBA" id="ARBA00023125"/>
    </source>
</evidence>
<comment type="similarity">
    <text evidence="1">Belongs to the bacterial histone-like protein family.</text>
</comment>
<name>A0A238WC44_9RHOB</name>
<gene>
    <name evidence="5" type="ORF">EYF88_08525</name>
    <name evidence="4" type="ORF">SAMN06265378_10476</name>
</gene>
<dbReference type="GO" id="GO:0003677">
    <property type="term" value="F:DNA binding"/>
    <property type="evidence" value="ECO:0007669"/>
    <property type="project" value="UniProtKB-KW"/>
</dbReference>